<dbReference type="PANTHER" id="PTHR47843">
    <property type="entry name" value="BTB DOMAIN-CONTAINING PROTEIN-RELATED"/>
    <property type="match status" value="1"/>
</dbReference>
<dbReference type="InterPro" id="IPR000210">
    <property type="entry name" value="BTB/POZ_dom"/>
</dbReference>
<dbReference type="PANTHER" id="PTHR47843:SF5">
    <property type="entry name" value="BTB_POZ DOMAIN PROTEIN"/>
    <property type="match status" value="1"/>
</dbReference>
<dbReference type="Pfam" id="PF00651">
    <property type="entry name" value="BTB"/>
    <property type="match status" value="1"/>
</dbReference>
<dbReference type="VEuPathDB" id="FungiDB:ASPSYDRAFT_721153"/>
<evidence type="ECO:0000259" key="2">
    <source>
        <dbReference type="PROSITE" id="PS50097"/>
    </source>
</evidence>
<dbReference type="Proteomes" id="UP000184356">
    <property type="component" value="Unassembled WGS sequence"/>
</dbReference>
<organism evidence="3 4">
    <name type="scientific">Aspergillus sydowii CBS 593.65</name>
    <dbReference type="NCBI Taxonomy" id="1036612"/>
    <lineage>
        <taxon>Eukaryota</taxon>
        <taxon>Fungi</taxon>
        <taxon>Dikarya</taxon>
        <taxon>Ascomycota</taxon>
        <taxon>Pezizomycotina</taxon>
        <taxon>Eurotiomycetes</taxon>
        <taxon>Eurotiomycetidae</taxon>
        <taxon>Eurotiales</taxon>
        <taxon>Aspergillaceae</taxon>
        <taxon>Aspergillus</taxon>
        <taxon>Aspergillus subgen. Nidulantes</taxon>
    </lineage>
</organism>
<dbReference type="EMBL" id="KV878606">
    <property type="protein sequence ID" value="OJJ52034.1"/>
    <property type="molecule type" value="Genomic_DNA"/>
</dbReference>
<feature type="domain" description="BTB" evidence="2">
    <location>
        <begin position="20"/>
        <end position="79"/>
    </location>
</feature>
<dbReference type="CDD" id="cd18186">
    <property type="entry name" value="BTB_POZ_ZBTB_KLHL-like"/>
    <property type="match status" value="1"/>
</dbReference>
<protein>
    <recommendedName>
        <fullName evidence="2">BTB domain-containing protein</fullName>
    </recommendedName>
</protein>
<keyword evidence="4" id="KW-1185">Reference proteome</keyword>
<dbReference type="AlphaFoldDB" id="A0A1L9SXV0"/>
<proteinExistence type="predicted"/>
<feature type="compositionally biased region" description="Polar residues" evidence="1">
    <location>
        <begin position="202"/>
        <end position="213"/>
    </location>
</feature>
<feature type="region of interest" description="Disordered" evidence="1">
    <location>
        <begin position="202"/>
        <end position="221"/>
    </location>
</feature>
<gene>
    <name evidence="3" type="ORF">ASPSYDRAFT_721153</name>
</gene>
<accession>A0A1L9SXV0</accession>
<dbReference type="Gene3D" id="3.30.710.10">
    <property type="entry name" value="Potassium Channel Kv1.1, Chain A"/>
    <property type="match status" value="1"/>
</dbReference>
<dbReference type="GeneID" id="63766701"/>
<evidence type="ECO:0000313" key="4">
    <source>
        <dbReference type="Proteomes" id="UP000184356"/>
    </source>
</evidence>
<dbReference type="SUPFAM" id="SSF54695">
    <property type="entry name" value="POZ domain"/>
    <property type="match status" value="1"/>
</dbReference>
<evidence type="ECO:0000256" key="1">
    <source>
        <dbReference type="SAM" id="MobiDB-lite"/>
    </source>
</evidence>
<name>A0A1L9SXV0_9EURO</name>
<dbReference type="PROSITE" id="PS50097">
    <property type="entry name" value="BTB"/>
    <property type="match status" value="1"/>
</dbReference>
<dbReference type="OrthoDB" id="6359816at2759"/>
<reference evidence="4" key="1">
    <citation type="journal article" date="2017" name="Genome Biol.">
        <title>Comparative genomics reveals high biological diversity and specific adaptations in the industrially and medically important fungal genus Aspergillus.</title>
        <authorList>
            <person name="de Vries R.P."/>
            <person name="Riley R."/>
            <person name="Wiebenga A."/>
            <person name="Aguilar-Osorio G."/>
            <person name="Amillis S."/>
            <person name="Uchima C.A."/>
            <person name="Anderluh G."/>
            <person name="Asadollahi M."/>
            <person name="Askin M."/>
            <person name="Barry K."/>
            <person name="Battaglia E."/>
            <person name="Bayram O."/>
            <person name="Benocci T."/>
            <person name="Braus-Stromeyer S.A."/>
            <person name="Caldana C."/>
            <person name="Canovas D."/>
            <person name="Cerqueira G.C."/>
            <person name="Chen F."/>
            <person name="Chen W."/>
            <person name="Choi C."/>
            <person name="Clum A."/>
            <person name="Dos Santos R.A."/>
            <person name="Damasio A.R."/>
            <person name="Diallinas G."/>
            <person name="Emri T."/>
            <person name="Fekete E."/>
            <person name="Flipphi M."/>
            <person name="Freyberg S."/>
            <person name="Gallo A."/>
            <person name="Gournas C."/>
            <person name="Habgood R."/>
            <person name="Hainaut M."/>
            <person name="Harispe M.L."/>
            <person name="Henrissat B."/>
            <person name="Hilden K.S."/>
            <person name="Hope R."/>
            <person name="Hossain A."/>
            <person name="Karabika E."/>
            <person name="Karaffa L."/>
            <person name="Karanyi Z."/>
            <person name="Krasevec N."/>
            <person name="Kuo A."/>
            <person name="Kusch H."/>
            <person name="LaButti K."/>
            <person name="Lagendijk E.L."/>
            <person name="Lapidus A."/>
            <person name="Levasseur A."/>
            <person name="Lindquist E."/>
            <person name="Lipzen A."/>
            <person name="Logrieco A.F."/>
            <person name="MacCabe A."/>
            <person name="Maekelae M.R."/>
            <person name="Malavazi I."/>
            <person name="Melin P."/>
            <person name="Meyer V."/>
            <person name="Mielnichuk N."/>
            <person name="Miskei M."/>
            <person name="Molnar A.P."/>
            <person name="Mule G."/>
            <person name="Ngan C.Y."/>
            <person name="Orejas M."/>
            <person name="Orosz E."/>
            <person name="Ouedraogo J.P."/>
            <person name="Overkamp K.M."/>
            <person name="Park H.-S."/>
            <person name="Perrone G."/>
            <person name="Piumi F."/>
            <person name="Punt P.J."/>
            <person name="Ram A.F."/>
            <person name="Ramon A."/>
            <person name="Rauscher S."/>
            <person name="Record E."/>
            <person name="Riano-Pachon D.M."/>
            <person name="Robert V."/>
            <person name="Roehrig J."/>
            <person name="Ruller R."/>
            <person name="Salamov A."/>
            <person name="Salih N.S."/>
            <person name="Samson R.A."/>
            <person name="Sandor E."/>
            <person name="Sanguinetti M."/>
            <person name="Schuetze T."/>
            <person name="Sepcic K."/>
            <person name="Shelest E."/>
            <person name="Sherlock G."/>
            <person name="Sophianopoulou V."/>
            <person name="Squina F.M."/>
            <person name="Sun H."/>
            <person name="Susca A."/>
            <person name="Todd R.B."/>
            <person name="Tsang A."/>
            <person name="Unkles S.E."/>
            <person name="van de Wiele N."/>
            <person name="van Rossen-Uffink D."/>
            <person name="Oliveira J.V."/>
            <person name="Vesth T.C."/>
            <person name="Visser J."/>
            <person name="Yu J.-H."/>
            <person name="Zhou M."/>
            <person name="Andersen M.R."/>
            <person name="Archer D.B."/>
            <person name="Baker S.E."/>
            <person name="Benoit I."/>
            <person name="Brakhage A.A."/>
            <person name="Braus G.H."/>
            <person name="Fischer R."/>
            <person name="Frisvad J.C."/>
            <person name="Goldman G.H."/>
            <person name="Houbraken J."/>
            <person name="Oakley B."/>
            <person name="Pocsi I."/>
            <person name="Scazzocchio C."/>
            <person name="Seiboth B."/>
            <person name="vanKuyk P.A."/>
            <person name="Wortman J."/>
            <person name="Dyer P.S."/>
            <person name="Grigoriev I.V."/>
        </authorList>
    </citation>
    <scope>NUCLEOTIDE SEQUENCE [LARGE SCALE GENOMIC DNA]</scope>
    <source>
        <strain evidence="4">CBS 593.65</strain>
    </source>
</reference>
<sequence>MGFSDLETLMRSLFEDGKYTDMTISCHGRDFKVHRAIVCSQSHFFDAALKGGFQEAESSHVKLPCDHVDTIALVLEFCYFQDYGRADDSLKLESDEAAYTHLRVYLAADKFGIFPLRDLAATRVIAWINSNWRSKSFLSVAQRIWDKSPPHENKLREAIIKNVSTNIQYFLAQGKGNIGLFGNPTFLLAILEGVATKDHNHGQANNMLTQQNKVRQKIGLR</sequence>
<dbReference type="InterPro" id="IPR011333">
    <property type="entry name" value="SKP1/BTB/POZ_sf"/>
</dbReference>
<evidence type="ECO:0000313" key="3">
    <source>
        <dbReference type="EMBL" id="OJJ52034.1"/>
    </source>
</evidence>
<dbReference type="RefSeq" id="XP_040695840.1">
    <property type="nucleotide sequence ID" value="XM_040850628.1"/>
</dbReference>